<keyword evidence="4" id="KW-1185">Reference proteome</keyword>
<dbReference type="InterPro" id="IPR001810">
    <property type="entry name" value="F-box_dom"/>
</dbReference>
<evidence type="ECO:0000313" key="4">
    <source>
        <dbReference type="Proteomes" id="UP001497457"/>
    </source>
</evidence>
<reference evidence="3 4" key="2">
    <citation type="submission" date="2024-10" db="EMBL/GenBank/DDBJ databases">
        <authorList>
            <person name="Ryan C."/>
        </authorList>
    </citation>
    <scope>NUCLEOTIDE SEQUENCE [LARGE SCALE GENOMIC DNA]</scope>
</reference>
<proteinExistence type="predicted"/>
<dbReference type="AlphaFoldDB" id="A0ABC9BX18"/>
<accession>A0ABC9BX18</accession>
<sequence length="488" mass="53835">MSGADEAAIGCCMNKRQRTDAACASSTSTIAHLPLEILTAEILSRLPVKSLLRFRSVCKAWRSLISGDMLLVSAHLQRLPPPSSLLIFPLLLCERPDHDYHLFADYDAAETEKKKKSCSGMAFHRWDTPLATTEVSLVHAVDAMPTPEPPPQHCRRVPHDALAYCDGVVLVATAEGDVHLINPSARQAATLPPSPAGAAPPDFSRQQAFGLGRDPRSGAYKAARYFNRLTPVAGSVWSEWTAVMEVFTVGADRRWRELAAPPPPPPHRAMPGQPAAAFKGYLLWTVNDGTDASWGFLRLSLDDETLGVTPAPPCHPRLATCALSELSGELCLVRSVVEPAAEIVLEMWMAADSVRPRWERRYAIRDAVRFPWPYGYLPRPVAALDDGIVFQDEGSCHMDSYVAFYSFRTREYRETARLSMLRGYHHKRPGAGIAVASKFFVIPYGESLLQLNGCVAETSDVAEVKPSTARKLFLACCKRRRTEDVGRK</sequence>
<protein>
    <recommendedName>
        <fullName evidence="2">F-box domain-containing protein</fullName>
    </recommendedName>
</protein>
<dbReference type="NCBIfam" id="TIGR01640">
    <property type="entry name" value="F_box_assoc_1"/>
    <property type="match status" value="1"/>
</dbReference>
<gene>
    <name evidence="3" type="ORF">URODEC1_LOCUS69180</name>
</gene>
<dbReference type="PANTHER" id="PTHR31672">
    <property type="entry name" value="BNACNNG10540D PROTEIN"/>
    <property type="match status" value="1"/>
</dbReference>
<reference evidence="4" key="1">
    <citation type="submission" date="2024-06" db="EMBL/GenBank/DDBJ databases">
        <authorList>
            <person name="Ryan C."/>
        </authorList>
    </citation>
    <scope>NUCLEOTIDE SEQUENCE [LARGE SCALE GENOMIC DNA]</scope>
</reference>
<dbReference type="Pfam" id="PF00646">
    <property type="entry name" value="F-box"/>
    <property type="match status" value="1"/>
</dbReference>
<feature type="region of interest" description="Disordered" evidence="1">
    <location>
        <begin position="187"/>
        <end position="210"/>
    </location>
</feature>
<dbReference type="InterPro" id="IPR013187">
    <property type="entry name" value="F-box-assoc_dom_typ3"/>
</dbReference>
<dbReference type="SUPFAM" id="SSF81383">
    <property type="entry name" value="F-box domain"/>
    <property type="match status" value="1"/>
</dbReference>
<dbReference type="InterPro" id="IPR050796">
    <property type="entry name" value="SCF_F-box_component"/>
</dbReference>
<dbReference type="Pfam" id="PF08268">
    <property type="entry name" value="FBA_3"/>
    <property type="match status" value="1"/>
</dbReference>
<name>A0ABC9BX18_9POAL</name>
<dbReference type="PANTHER" id="PTHR31672:SF13">
    <property type="entry name" value="F-BOX PROTEIN CPR30-LIKE"/>
    <property type="match status" value="1"/>
</dbReference>
<evidence type="ECO:0000259" key="2">
    <source>
        <dbReference type="SMART" id="SM00256"/>
    </source>
</evidence>
<organism evidence="3 4">
    <name type="scientific">Urochloa decumbens</name>
    <dbReference type="NCBI Taxonomy" id="240449"/>
    <lineage>
        <taxon>Eukaryota</taxon>
        <taxon>Viridiplantae</taxon>
        <taxon>Streptophyta</taxon>
        <taxon>Embryophyta</taxon>
        <taxon>Tracheophyta</taxon>
        <taxon>Spermatophyta</taxon>
        <taxon>Magnoliopsida</taxon>
        <taxon>Liliopsida</taxon>
        <taxon>Poales</taxon>
        <taxon>Poaceae</taxon>
        <taxon>PACMAD clade</taxon>
        <taxon>Panicoideae</taxon>
        <taxon>Panicodae</taxon>
        <taxon>Paniceae</taxon>
        <taxon>Melinidinae</taxon>
        <taxon>Urochloa</taxon>
    </lineage>
</organism>
<dbReference type="SMART" id="SM00256">
    <property type="entry name" value="FBOX"/>
    <property type="match status" value="1"/>
</dbReference>
<dbReference type="Gene3D" id="1.20.1280.50">
    <property type="match status" value="1"/>
</dbReference>
<dbReference type="Proteomes" id="UP001497457">
    <property type="component" value="Chromosome 27b"/>
</dbReference>
<dbReference type="InterPro" id="IPR017451">
    <property type="entry name" value="F-box-assoc_interact_dom"/>
</dbReference>
<dbReference type="InterPro" id="IPR036047">
    <property type="entry name" value="F-box-like_dom_sf"/>
</dbReference>
<dbReference type="EMBL" id="OZ075137">
    <property type="protein sequence ID" value="CAL5008783.1"/>
    <property type="molecule type" value="Genomic_DNA"/>
</dbReference>
<dbReference type="CDD" id="cd22157">
    <property type="entry name" value="F-box_AtFBW1-like"/>
    <property type="match status" value="1"/>
</dbReference>
<evidence type="ECO:0000256" key="1">
    <source>
        <dbReference type="SAM" id="MobiDB-lite"/>
    </source>
</evidence>
<feature type="domain" description="F-box" evidence="2">
    <location>
        <begin position="33"/>
        <end position="74"/>
    </location>
</feature>
<evidence type="ECO:0000313" key="3">
    <source>
        <dbReference type="EMBL" id="CAL5008783.1"/>
    </source>
</evidence>